<dbReference type="InterPro" id="IPR000618">
    <property type="entry name" value="Insect_cuticle"/>
</dbReference>
<feature type="transmembrane region" description="Helical" evidence="4">
    <location>
        <begin position="166"/>
        <end position="195"/>
    </location>
</feature>
<dbReference type="AlphaFoldDB" id="A0AAV6VWF3"/>
<feature type="transmembrane region" description="Helical" evidence="4">
    <location>
        <begin position="201"/>
        <end position="221"/>
    </location>
</feature>
<organism evidence="5 6">
    <name type="scientific">Oedothorax gibbosus</name>
    <dbReference type="NCBI Taxonomy" id="931172"/>
    <lineage>
        <taxon>Eukaryota</taxon>
        <taxon>Metazoa</taxon>
        <taxon>Ecdysozoa</taxon>
        <taxon>Arthropoda</taxon>
        <taxon>Chelicerata</taxon>
        <taxon>Arachnida</taxon>
        <taxon>Araneae</taxon>
        <taxon>Araneomorphae</taxon>
        <taxon>Entelegynae</taxon>
        <taxon>Araneoidea</taxon>
        <taxon>Linyphiidae</taxon>
        <taxon>Erigoninae</taxon>
        <taxon>Oedothorax</taxon>
    </lineage>
</organism>
<dbReference type="GO" id="GO:0062129">
    <property type="term" value="C:chitin-based extracellular matrix"/>
    <property type="evidence" value="ECO:0007669"/>
    <property type="project" value="TreeGrafter"/>
</dbReference>
<feature type="region of interest" description="Disordered" evidence="3">
    <location>
        <begin position="121"/>
        <end position="140"/>
    </location>
</feature>
<reference evidence="5 6" key="1">
    <citation type="journal article" date="2022" name="Nat. Ecol. Evol.">
        <title>A masculinizing supergene underlies an exaggerated male reproductive morph in a spider.</title>
        <authorList>
            <person name="Hendrickx F."/>
            <person name="De Corte Z."/>
            <person name="Sonet G."/>
            <person name="Van Belleghem S.M."/>
            <person name="Kostlbacher S."/>
            <person name="Vangestel C."/>
        </authorList>
    </citation>
    <scope>NUCLEOTIDE SEQUENCE [LARGE SCALE GENOMIC DNA]</scope>
    <source>
        <strain evidence="5">W744_W776</strain>
    </source>
</reference>
<gene>
    <name evidence="5" type="ORF">JTE90_001916</name>
</gene>
<evidence type="ECO:0000313" key="5">
    <source>
        <dbReference type="EMBL" id="KAG8200058.1"/>
    </source>
</evidence>
<evidence type="ECO:0000256" key="4">
    <source>
        <dbReference type="SAM" id="Phobius"/>
    </source>
</evidence>
<keyword evidence="4" id="KW-0472">Membrane</keyword>
<evidence type="ECO:0000256" key="1">
    <source>
        <dbReference type="ARBA" id="ARBA00022460"/>
    </source>
</evidence>
<dbReference type="Pfam" id="PF00379">
    <property type="entry name" value="Chitin_bind_4"/>
    <property type="match status" value="1"/>
</dbReference>
<dbReference type="PROSITE" id="PS51155">
    <property type="entry name" value="CHIT_BIND_RR_2"/>
    <property type="match status" value="1"/>
</dbReference>
<proteinExistence type="predicted"/>
<dbReference type="InterPro" id="IPR050468">
    <property type="entry name" value="Cuticle_Struct_Prot"/>
</dbReference>
<dbReference type="PANTHER" id="PTHR10380">
    <property type="entry name" value="CUTICLE PROTEIN"/>
    <property type="match status" value="1"/>
</dbReference>
<evidence type="ECO:0000256" key="3">
    <source>
        <dbReference type="SAM" id="MobiDB-lite"/>
    </source>
</evidence>
<keyword evidence="1 2" id="KW-0193">Cuticle</keyword>
<accession>A0AAV6VWF3</accession>
<feature type="transmembrane region" description="Helical" evidence="4">
    <location>
        <begin position="233"/>
        <end position="250"/>
    </location>
</feature>
<dbReference type="EMBL" id="JAFNEN010000020">
    <property type="protein sequence ID" value="KAG8200058.1"/>
    <property type="molecule type" value="Genomic_DNA"/>
</dbReference>
<dbReference type="PANTHER" id="PTHR10380:SF173">
    <property type="entry name" value="CUTICULAR PROTEIN 47EF, ISOFORM C-RELATED"/>
    <property type="match status" value="1"/>
</dbReference>
<evidence type="ECO:0000256" key="2">
    <source>
        <dbReference type="PROSITE-ProRule" id="PRU00497"/>
    </source>
</evidence>
<sequence>MLIPSPCLINSIHTLTNTTNSTCNTTVPFRSTFVRHRSTSVAKCSTRHCGAHNRSSCSKFRCRFLFCIVAGFDSVRREDIILCSVGNFFKQLILAIYFIMKILKMENDTHQIFLPLNSEPITGSTNPDPEHETIDETYDDRNSDPQQMEIHIIQLQTSQEFVKIRLLPLVIILEVFHTMMVTGVVSSGILCLRYFGAVKGFAEIATTSLSYTIMIFTMVYFGPGRQAFRKLDYLCWNSTMIAKILLIVVLTEIASANHLYGIIGEAYHAPQPYKFGYQVKDKEGAQHRHEESDGHGNVRGSYGYTDDKGQYREVHYVADKNGFRAQVKTNEAGTANQNPAHVDVKADPPQHHFPQHHHVPHHDHDVKFHHDIPHHHEVKVHHHVPEIKFHHDEVTIPHNHDVKFHHQPEIKFHHQPEIKFHQQPEIKFHNVPHYHEEVKINHHVPQFNHQELKVEPIHGFKKEPSFSSLLGGHGLNNFSPLHGFSYNPSAYHGYGQWPFQESNIYGKQHSSWKDHKGFGDHKFQGFSGLSNFDGNIAGLSSSNKDKYAEIMEKIRTYRKDGALTLLSDLQDNTGSKFKNWKFGNGNFDF</sequence>
<feature type="compositionally biased region" description="Basic and acidic residues" evidence="3">
    <location>
        <begin position="282"/>
        <end position="296"/>
    </location>
</feature>
<evidence type="ECO:0000313" key="6">
    <source>
        <dbReference type="Proteomes" id="UP000827092"/>
    </source>
</evidence>
<comment type="caution">
    <text evidence="5">The sequence shown here is derived from an EMBL/GenBank/DDBJ whole genome shotgun (WGS) entry which is preliminary data.</text>
</comment>
<keyword evidence="4" id="KW-0812">Transmembrane</keyword>
<keyword evidence="6" id="KW-1185">Reference proteome</keyword>
<dbReference type="GO" id="GO:0008010">
    <property type="term" value="F:structural constituent of chitin-based larval cuticle"/>
    <property type="evidence" value="ECO:0007669"/>
    <property type="project" value="TreeGrafter"/>
</dbReference>
<protein>
    <submittedName>
        <fullName evidence="5">Uncharacterized protein</fullName>
    </submittedName>
</protein>
<dbReference type="Proteomes" id="UP000827092">
    <property type="component" value="Unassembled WGS sequence"/>
</dbReference>
<name>A0AAV6VWF3_9ARAC</name>
<feature type="region of interest" description="Disordered" evidence="3">
    <location>
        <begin position="282"/>
        <end position="304"/>
    </location>
</feature>
<feature type="compositionally biased region" description="Basic and acidic residues" evidence="3">
    <location>
        <begin position="128"/>
        <end position="140"/>
    </location>
</feature>
<keyword evidence="4" id="KW-1133">Transmembrane helix</keyword>